<feature type="transmembrane region" description="Helical" evidence="1">
    <location>
        <begin position="59"/>
        <end position="81"/>
    </location>
</feature>
<organism evidence="3 4">
    <name type="scientific">Paramarasmius palmivorus</name>
    <dbReference type="NCBI Taxonomy" id="297713"/>
    <lineage>
        <taxon>Eukaryota</taxon>
        <taxon>Fungi</taxon>
        <taxon>Dikarya</taxon>
        <taxon>Basidiomycota</taxon>
        <taxon>Agaricomycotina</taxon>
        <taxon>Agaricomycetes</taxon>
        <taxon>Agaricomycetidae</taxon>
        <taxon>Agaricales</taxon>
        <taxon>Marasmiineae</taxon>
        <taxon>Marasmiaceae</taxon>
        <taxon>Paramarasmius</taxon>
    </lineage>
</organism>
<evidence type="ECO:0000256" key="1">
    <source>
        <dbReference type="SAM" id="Phobius"/>
    </source>
</evidence>
<sequence>MNRRLHIAWITSLFVVTTVAAFVITASDIMDGVISFTSLKTQDPSHFLSYGVYDPAKTGIIVVTYIGYVLANCIADSVLLHRLYTIWGSRKRIVAFPLLASVVANAIGLATAIMKIISSDMRKAENFAIYQKAIQYQIGYFASNAAVNSLITLMIATRIWWVARDTRRAISGHSQSNDIDPEYKTIIRMILESGSIYPAFLIVHAVLTGHASKVGVTVNLLPAVILISGIAPTLIILRSNLTRTVEERKPREKSSTLHFELSSVVKSDIESPTSPIDMPRLGVSQLGQSDTMFSHVGSDAEPQKR</sequence>
<dbReference type="AlphaFoldDB" id="A0AAW0D875"/>
<feature type="transmembrane region" description="Helical" evidence="1">
    <location>
        <begin position="189"/>
        <end position="208"/>
    </location>
</feature>
<protein>
    <submittedName>
        <fullName evidence="3">Uncharacterized protein</fullName>
    </submittedName>
</protein>
<evidence type="ECO:0000256" key="2">
    <source>
        <dbReference type="SAM" id="SignalP"/>
    </source>
</evidence>
<reference evidence="3 4" key="1">
    <citation type="submission" date="2024-01" db="EMBL/GenBank/DDBJ databases">
        <title>A draft genome for a cacao thread blight-causing isolate of Paramarasmius palmivorus.</title>
        <authorList>
            <person name="Baruah I.K."/>
            <person name="Bukari Y."/>
            <person name="Amoako-Attah I."/>
            <person name="Meinhardt L.W."/>
            <person name="Bailey B.A."/>
            <person name="Cohen S.P."/>
        </authorList>
    </citation>
    <scope>NUCLEOTIDE SEQUENCE [LARGE SCALE GENOMIC DNA]</scope>
    <source>
        <strain evidence="3 4">GH-12</strain>
    </source>
</reference>
<keyword evidence="1" id="KW-0472">Membrane</keyword>
<feature type="transmembrane region" description="Helical" evidence="1">
    <location>
        <begin position="220"/>
        <end position="241"/>
    </location>
</feature>
<dbReference type="Proteomes" id="UP001383192">
    <property type="component" value="Unassembled WGS sequence"/>
</dbReference>
<dbReference type="EMBL" id="JAYKXP010000021">
    <property type="protein sequence ID" value="KAK7047158.1"/>
    <property type="molecule type" value="Genomic_DNA"/>
</dbReference>
<evidence type="ECO:0000313" key="3">
    <source>
        <dbReference type="EMBL" id="KAK7047158.1"/>
    </source>
</evidence>
<accession>A0AAW0D875</accession>
<feature type="transmembrane region" description="Helical" evidence="1">
    <location>
        <begin position="93"/>
        <end position="118"/>
    </location>
</feature>
<keyword evidence="2" id="KW-0732">Signal</keyword>
<keyword evidence="1" id="KW-0812">Transmembrane</keyword>
<feature type="signal peptide" evidence="2">
    <location>
        <begin position="1"/>
        <end position="21"/>
    </location>
</feature>
<gene>
    <name evidence="3" type="ORF">VNI00_006824</name>
</gene>
<keyword evidence="1" id="KW-1133">Transmembrane helix</keyword>
<feature type="transmembrane region" description="Helical" evidence="1">
    <location>
        <begin position="138"/>
        <end position="161"/>
    </location>
</feature>
<keyword evidence="4" id="KW-1185">Reference proteome</keyword>
<feature type="chain" id="PRO_5043541677" evidence="2">
    <location>
        <begin position="22"/>
        <end position="305"/>
    </location>
</feature>
<proteinExistence type="predicted"/>
<comment type="caution">
    <text evidence="3">The sequence shown here is derived from an EMBL/GenBank/DDBJ whole genome shotgun (WGS) entry which is preliminary data.</text>
</comment>
<name>A0AAW0D875_9AGAR</name>
<evidence type="ECO:0000313" key="4">
    <source>
        <dbReference type="Proteomes" id="UP001383192"/>
    </source>
</evidence>